<protein>
    <submittedName>
        <fullName evidence="4">FMN reductase [NAD(P)H]</fullName>
        <ecNumber evidence="4">1.5.1.39</ecNumber>
    </submittedName>
</protein>
<proteinExistence type="inferred from homology"/>
<dbReference type="PANTHER" id="PTHR43673:SF10">
    <property type="entry name" value="NADH DEHYDROGENASE_NAD(P)H NITROREDUCTASE XCC3605-RELATED"/>
    <property type="match status" value="1"/>
</dbReference>
<accession>A0A5J4QFZ2</accession>
<gene>
    <name evidence="4" type="ORF">EZS27_030341</name>
</gene>
<dbReference type="Pfam" id="PF00881">
    <property type="entry name" value="Nitroreductase"/>
    <property type="match status" value="2"/>
</dbReference>
<feature type="domain" description="Nitroreductase" evidence="3">
    <location>
        <begin position="7"/>
        <end position="65"/>
    </location>
</feature>
<evidence type="ECO:0000256" key="2">
    <source>
        <dbReference type="ARBA" id="ARBA00023002"/>
    </source>
</evidence>
<dbReference type="InterPro" id="IPR029479">
    <property type="entry name" value="Nitroreductase"/>
</dbReference>
<dbReference type="GO" id="GO:0008752">
    <property type="term" value="F:FMN reductase [NAD(P)H] activity"/>
    <property type="evidence" value="ECO:0007669"/>
    <property type="project" value="UniProtKB-EC"/>
</dbReference>
<name>A0A5J4QFZ2_9ZZZZ</name>
<comment type="caution">
    <text evidence="4">The sequence shown here is derived from an EMBL/GenBank/DDBJ whole genome shotgun (WGS) entry which is preliminary data.</text>
</comment>
<comment type="similarity">
    <text evidence="1">Belongs to the nitroreductase family.</text>
</comment>
<evidence type="ECO:0000256" key="1">
    <source>
        <dbReference type="ARBA" id="ARBA00007118"/>
    </source>
</evidence>
<dbReference type="AlphaFoldDB" id="A0A5J4QFZ2"/>
<sequence>MTVSEIIKTRQSNRAYLDKPVEKEKIEQCLEAARLAPSANNAQSWTFVAVDETEIKNRVADAAAKMGCKFAKQAPVIIAMVAEKPAFISRLGGLIRKMDFRALDFGIVAAHICLQAVELGLGTCMIESFSEKDLKKTLNIPQNKRVVLLITLGYPADKQREKKRKIFSEVVRWNKY</sequence>
<dbReference type="EC" id="1.5.1.39" evidence="4"/>
<dbReference type="PANTHER" id="PTHR43673">
    <property type="entry name" value="NAD(P)H NITROREDUCTASE YDGI-RELATED"/>
    <property type="match status" value="1"/>
</dbReference>
<dbReference type="InterPro" id="IPR000415">
    <property type="entry name" value="Nitroreductase-like"/>
</dbReference>
<dbReference type="Gene3D" id="3.40.109.10">
    <property type="entry name" value="NADH Oxidase"/>
    <property type="match status" value="1"/>
</dbReference>
<dbReference type="SUPFAM" id="SSF55469">
    <property type="entry name" value="FMN-dependent nitroreductase-like"/>
    <property type="match status" value="1"/>
</dbReference>
<evidence type="ECO:0000259" key="3">
    <source>
        <dbReference type="Pfam" id="PF00881"/>
    </source>
</evidence>
<dbReference type="EMBL" id="SNRY01003768">
    <property type="protein sequence ID" value="KAA6319808.1"/>
    <property type="molecule type" value="Genomic_DNA"/>
</dbReference>
<reference evidence="4" key="1">
    <citation type="submission" date="2019-03" db="EMBL/GenBank/DDBJ databases">
        <title>Single cell metagenomics reveals metabolic interactions within the superorganism composed of flagellate Streblomastix strix and complex community of Bacteroidetes bacteria on its surface.</title>
        <authorList>
            <person name="Treitli S.C."/>
            <person name="Kolisko M."/>
            <person name="Husnik F."/>
            <person name="Keeling P."/>
            <person name="Hampl V."/>
        </authorList>
    </citation>
    <scope>NUCLEOTIDE SEQUENCE</scope>
    <source>
        <strain evidence="4">STM</strain>
    </source>
</reference>
<feature type="domain" description="Nitroreductase" evidence="3">
    <location>
        <begin position="67"/>
        <end position="154"/>
    </location>
</feature>
<keyword evidence="2 4" id="KW-0560">Oxidoreductase</keyword>
<evidence type="ECO:0000313" key="4">
    <source>
        <dbReference type="EMBL" id="KAA6319808.1"/>
    </source>
</evidence>
<organism evidence="4">
    <name type="scientific">termite gut metagenome</name>
    <dbReference type="NCBI Taxonomy" id="433724"/>
    <lineage>
        <taxon>unclassified sequences</taxon>
        <taxon>metagenomes</taxon>
        <taxon>organismal metagenomes</taxon>
    </lineage>
</organism>